<dbReference type="GO" id="GO:0009279">
    <property type="term" value="C:cell outer membrane"/>
    <property type="evidence" value="ECO:0007669"/>
    <property type="project" value="UniProtKB-SubCell"/>
</dbReference>
<dbReference type="InterPro" id="IPR001775">
    <property type="entry name" value="GspD/PilQ"/>
</dbReference>
<dbReference type="InterPro" id="IPR011662">
    <property type="entry name" value="Secretin/TonB_short_N"/>
</dbReference>
<comment type="caution">
    <text evidence="11">The sequence shown here is derived from an EMBL/GenBank/DDBJ whole genome shotgun (WGS) entry which is preliminary data.</text>
</comment>
<dbReference type="PANTHER" id="PTHR30604">
    <property type="entry name" value="PROTEIN TRANSPORT PROTEIN HOFQ"/>
    <property type="match status" value="1"/>
</dbReference>
<sequence length="712" mass="76799">MAKLQRSVVGCMLLVFALLGYVASATAAPQARNAASAHGLQLRAVQVSSIEGNRIKVNLKLSHPITEPKNFAIENPAKIVLDLPGVKNGLASDAARAEYNLGAVRRVSVVEADNRTRVVIDLNESVPYQMSVEGSDVNIVIAAGIPAAQSTDPFSGHAFAKKIAGQFSINNIDFRRGAQSDGRVMVDLSHQNVAIELKEEGSQIRVRFVNAHLPAQLQRKLDVTDFGTPVVSVNSIQQGSDVEMTIKMEGYAEHIAYQADNRFTIEVRPLTKQEKDALKEKAFEYTGERLSLNFQDIEVRAVLQLIADFTGLNIVSSDTVRGSVTLRLKNVPWDQALDIIMRTKGLAKRQVGNVLLVAPTEEISAREKLELQTTQQVQDLAPLRAEYIQINYAKAASIAGLLKDENNSLLSARGTASVDERTNTLLVQDTAQKLDEIRKLVHRLDMPVRQVLIESRVVFATDDFEDALGVKFGAAAKLRPGNEPVLGVAGHNAGSSGIALAQNPTAAVAATSVAERLMVDLPAAISTGGTSSLGLTVASLPGGTILDLELAALESEGLGKIVASPRIVTSNQQQAYIEAGEEIPYQESSSSGATSVAFKKAVLRLEVTPQITPDDKIILDLTVNQDSRGTLSVNGVPSINTREMHTKVLVANGETVVLGGIYQQEKNGQVRRVPFLGNLPLVGWLFKSETNLDKRNELLIFVTPKIIQEGVT</sequence>
<dbReference type="InterPro" id="IPR004846">
    <property type="entry name" value="T2SS/T3SS_dom"/>
</dbReference>
<evidence type="ECO:0000256" key="9">
    <source>
        <dbReference type="SAM" id="SignalP"/>
    </source>
</evidence>
<dbReference type="Pfam" id="PF07660">
    <property type="entry name" value="STN"/>
    <property type="match status" value="1"/>
</dbReference>
<dbReference type="InterPro" id="IPR038591">
    <property type="entry name" value="NolW-like_sf"/>
</dbReference>
<dbReference type="GO" id="GO:0009306">
    <property type="term" value="P:protein secretion"/>
    <property type="evidence" value="ECO:0007669"/>
    <property type="project" value="InterPro"/>
</dbReference>
<reference evidence="12" key="3">
    <citation type="submission" date="2021-06" db="EMBL/GenBank/DDBJ databases">
        <title>Genomic Description and Analysis of Intracellular Bacteria, Candidatus Berkiella cookevillensis and Candidatus Berkiella aquae.</title>
        <authorList>
            <person name="Kidane D.T."/>
            <person name="Mehari Y.T."/>
            <person name="Rice F.C."/>
            <person name="Arivett B.A."/>
            <person name="Farone A.L."/>
            <person name="Berk S.G."/>
            <person name="Farone M.B."/>
        </authorList>
    </citation>
    <scope>NUCLEOTIDE SEQUENCE</scope>
    <source>
        <strain evidence="12">CC99</strain>
    </source>
</reference>
<dbReference type="Pfam" id="PF03958">
    <property type="entry name" value="Secretin_N"/>
    <property type="match status" value="1"/>
</dbReference>
<keyword evidence="3 8" id="KW-0813">Transport</keyword>
<keyword evidence="13" id="KW-1185">Reference proteome</keyword>
<dbReference type="EMBL" id="LKHV02000001">
    <property type="protein sequence ID" value="MCS5709584.1"/>
    <property type="molecule type" value="Genomic_DNA"/>
</dbReference>
<keyword evidence="7" id="KW-0998">Cell outer membrane</keyword>
<keyword evidence="5" id="KW-0653">Protein transport</keyword>
<evidence type="ECO:0000256" key="1">
    <source>
        <dbReference type="ARBA" id="ARBA00004442"/>
    </source>
</evidence>
<evidence type="ECO:0000313" key="11">
    <source>
        <dbReference type="EMBL" id="KRG17800.1"/>
    </source>
</evidence>
<evidence type="ECO:0000256" key="5">
    <source>
        <dbReference type="ARBA" id="ARBA00022927"/>
    </source>
</evidence>
<evidence type="ECO:0000256" key="3">
    <source>
        <dbReference type="ARBA" id="ARBA00022448"/>
    </source>
</evidence>
<evidence type="ECO:0000313" key="13">
    <source>
        <dbReference type="Proteomes" id="UP000051494"/>
    </source>
</evidence>
<dbReference type="InterPro" id="IPR051808">
    <property type="entry name" value="Type_IV_pilus_biogenesis"/>
</dbReference>
<dbReference type="EMBL" id="LKHV01000012">
    <property type="protein sequence ID" value="KRG17800.1"/>
    <property type="molecule type" value="Genomic_DNA"/>
</dbReference>
<dbReference type="Gene3D" id="2.60.40.3470">
    <property type="match status" value="1"/>
</dbReference>
<evidence type="ECO:0000256" key="2">
    <source>
        <dbReference type="ARBA" id="ARBA00006304"/>
    </source>
</evidence>
<dbReference type="Gene3D" id="3.30.1370.120">
    <property type="match status" value="1"/>
</dbReference>
<dbReference type="InterPro" id="IPR004845">
    <property type="entry name" value="T2SS_GspD_CS"/>
</dbReference>
<dbReference type="NCBIfam" id="TIGR02515">
    <property type="entry name" value="IV_pilus_PilQ"/>
    <property type="match status" value="1"/>
</dbReference>
<proteinExistence type="inferred from homology"/>
<dbReference type="Pfam" id="PF00263">
    <property type="entry name" value="Secretin"/>
    <property type="match status" value="1"/>
</dbReference>
<dbReference type="Proteomes" id="UP000051494">
    <property type="component" value="Unassembled WGS sequence"/>
</dbReference>
<evidence type="ECO:0000313" key="12">
    <source>
        <dbReference type="EMBL" id="MCS5709584.1"/>
    </source>
</evidence>
<feature type="signal peptide" evidence="9">
    <location>
        <begin position="1"/>
        <end position="27"/>
    </location>
</feature>
<dbReference type="PRINTS" id="PR00811">
    <property type="entry name" value="BCTERIALGSPD"/>
</dbReference>
<accession>A0A0Q9YP50</accession>
<keyword evidence="4 9" id="KW-0732">Signal</keyword>
<evidence type="ECO:0000256" key="4">
    <source>
        <dbReference type="ARBA" id="ARBA00022729"/>
    </source>
</evidence>
<reference evidence="12" key="2">
    <citation type="journal article" date="2016" name="Genome Announc.">
        <title>Draft Genome Sequences of Two Novel Amoeba-Resistant Intranuclear Bacteria, 'Candidatus Berkiella cookevillensis' and 'Candidatus Berkiella aquae'.</title>
        <authorList>
            <person name="Mehari Y.T."/>
            <person name="Arivett B.A."/>
            <person name="Farone A.L."/>
            <person name="Gunderson J.H."/>
            <person name="Farone M.B."/>
        </authorList>
    </citation>
    <scope>NUCLEOTIDE SEQUENCE</scope>
    <source>
        <strain evidence="12">CC99</strain>
    </source>
</reference>
<dbReference type="InterPro" id="IPR021731">
    <property type="entry name" value="AMIN_dom"/>
</dbReference>
<evidence type="ECO:0000259" key="10">
    <source>
        <dbReference type="SMART" id="SM00965"/>
    </source>
</evidence>
<dbReference type="PATRIC" id="fig|1590042.3.peg.2141"/>
<dbReference type="Pfam" id="PF11741">
    <property type="entry name" value="AMIN"/>
    <property type="match status" value="2"/>
</dbReference>
<dbReference type="SMART" id="SM00965">
    <property type="entry name" value="STN"/>
    <property type="match status" value="1"/>
</dbReference>
<dbReference type="AlphaFoldDB" id="A0A0Q9YP50"/>
<organism evidence="11">
    <name type="scientific">Candidatus Berkiella cookevillensis</name>
    <dbReference type="NCBI Taxonomy" id="437022"/>
    <lineage>
        <taxon>Bacteria</taxon>
        <taxon>Pseudomonadati</taxon>
        <taxon>Pseudomonadota</taxon>
        <taxon>Gammaproteobacteria</taxon>
        <taxon>Candidatus Berkiellales</taxon>
        <taxon>Candidatus Berkiellaceae</taxon>
        <taxon>Candidatus Berkiella</taxon>
    </lineage>
</organism>
<comment type="similarity">
    <text evidence="2">Belongs to the bacterial secretin family. PilQ subfamily.</text>
</comment>
<dbReference type="InterPro" id="IPR013355">
    <property type="entry name" value="Pilus_4_PilQ"/>
</dbReference>
<name>A0A0Q9YP50_9GAMM</name>
<comment type="subcellular location">
    <subcellularLocation>
        <location evidence="1 8">Cell outer membrane</location>
    </subcellularLocation>
</comment>
<protein>
    <submittedName>
        <fullName evidence="11">Type IV pilus biogenesis and competence protein PilQ</fullName>
    </submittedName>
    <submittedName>
        <fullName evidence="12">Type IV pilus secretin PilQ</fullName>
    </submittedName>
</protein>
<dbReference type="PROSITE" id="PS00875">
    <property type="entry name" value="T2SP_D"/>
    <property type="match status" value="1"/>
</dbReference>
<feature type="chain" id="PRO_5043129746" evidence="9">
    <location>
        <begin position="28"/>
        <end position="712"/>
    </location>
</feature>
<feature type="domain" description="Secretin/TonB short N-terminal" evidence="10">
    <location>
        <begin position="312"/>
        <end position="360"/>
    </location>
</feature>
<gene>
    <name evidence="11" type="primary">pilQ</name>
    <name evidence="12" type="ORF">CC99x_011825</name>
    <name evidence="11" type="ORF">CC99x_02095</name>
</gene>
<reference evidence="11" key="1">
    <citation type="submission" date="2015-09" db="EMBL/GenBank/DDBJ databases">
        <title>Draft Genome Sequences of Two Novel Amoeba-resistant Intranuclear Bacteria, Candidatus Berkiella cookevillensis and Candidatus Berkiella aquae.</title>
        <authorList>
            <person name="Mehari Y.T."/>
            <person name="Arivett B.A."/>
            <person name="Farone A.L."/>
            <person name="Gunderson J.H."/>
            <person name="Farone M.B."/>
        </authorList>
    </citation>
    <scope>NUCLEOTIDE SEQUENCE [LARGE SCALE GENOMIC DNA]</scope>
    <source>
        <strain evidence="11">CC99</strain>
    </source>
</reference>
<dbReference type="STRING" id="437022.CC99x_02095"/>
<dbReference type="Gene3D" id="2.60.40.3500">
    <property type="match status" value="1"/>
</dbReference>
<evidence type="ECO:0000256" key="7">
    <source>
        <dbReference type="ARBA" id="ARBA00023237"/>
    </source>
</evidence>
<dbReference type="InterPro" id="IPR005644">
    <property type="entry name" value="NolW-like"/>
</dbReference>
<dbReference type="Gene3D" id="3.30.1370.130">
    <property type="match status" value="1"/>
</dbReference>
<dbReference type="PANTHER" id="PTHR30604:SF1">
    <property type="entry name" value="DNA UTILIZATION PROTEIN HOFQ"/>
    <property type="match status" value="1"/>
</dbReference>
<evidence type="ECO:0000256" key="8">
    <source>
        <dbReference type="RuleBase" id="RU004004"/>
    </source>
</evidence>
<keyword evidence="6" id="KW-0472">Membrane</keyword>
<evidence type="ECO:0000256" key="6">
    <source>
        <dbReference type="ARBA" id="ARBA00023136"/>
    </source>
</evidence>
<dbReference type="RefSeq" id="WP_200953489.1">
    <property type="nucleotide sequence ID" value="NZ_LKHV02000001.1"/>
</dbReference>